<dbReference type="InterPro" id="IPR019619">
    <property type="entry name" value="DUF2490"/>
</dbReference>
<sequence length="215" mass="24784">MKTLLALMLFLSVFVRTNGQENKNFYLWNTTSVVAGLSPKSSLELSVKTHYLPSENFRDMTYADLAVGRKLNSWFQLGVAFRVSQMPKENSDDIYEYRPQFVTKVSATTHAVKFRTTNRLEYLSFNFGEAFFRYYHNLFIDFPALAFKIPKPYLGEELFTKLNGNGVHLGRLYGGLHVWESGHVGVDLFYVWQKLKSAGYWKGADVLGLNLKFKM</sequence>
<dbReference type="Pfam" id="PF10677">
    <property type="entry name" value="DUF2490"/>
    <property type="match status" value="1"/>
</dbReference>
<accession>A0AA42C9E4</accession>
<comment type="caution">
    <text evidence="1">The sequence shown here is derived from an EMBL/GenBank/DDBJ whole genome shotgun (WGS) entry which is preliminary data.</text>
</comment>
<protein>
    <submittedName>
        <fullName evidence="1">DUF2490 domain-containing protein</fullName>
    </submittedName>
</protein>
<reference evidence="1" key="1">
    <citation type="submission" date="2022-10" db="EMBL/GenBank/DDBJ databases">
        <title>Gaoshiqiia sediminis gen. nov., sp. nov., isolated from coastal sediment.</title>
        <authorList>
            <person name="Yu W.X."/>
            <person name="Mu D.S."/>
            <person name="Du J.Z."/>
            <person name="Liang Y.Q."/>
        </authorList>
    </citation>
    <scope>NUCLEOTIDE SEQUENCE</scope>
    <source>
        <strain evidence="1">A06</strain>
    </source>
</reference>
<evidence type="ECO:0000313" key="2">
    <source>
        <dbReference type="Proteomes" id="UP001163821"/>
    </source>
</evidence>
<proteinExistence type="predicted"/>
<name>A0AA42C9E4_9BACT</name>
<organism evidence="1 2">
    <name type="scientific">Gaoshiqia sediminis</name>
    <dbReference type="NCBI Taxonomy" id="2986998"/>
    <lineage>
        <taxon>Bacteria</taxon>
        <taxon>Pseudomonadati</taxon>
        <taxon>Bacteroidota</taxon>
        <taxon>Bacteroidia</taxon>
        <taxon>Marinilabiliales</taxon>
        <taxon>Prolixibacteraceae</taxon>
        <taxon>Gaoshiqia</taxon>
    </lineage>
</organism>
<dbReference type="AlphaFoldDB" id="A0AA42C9E4"/>
<dbReference type="EMBL" id="JAPAAF010000004">
    <property type="protein sequence ID" value="MCW0482030.1"/>
    <property type="molecule type" value="Genomic_DNA"/>
</dbReference>
<keyword evidence="2" id="KW-1185">Reference proteome</keyword>
<gene>
    <name evidence="1" type="ORF">N2K84_04750</name>
</gene>
<dbReference type="Proteomes" id="UP001163821">
    <property type="component" value="Unassembled WGS sequence"/>
</dbReference>
<evidence type="ECO:0000313" key="1">
    <source>
        <dbReference type="EMBL" id="MCW0482030.1"/>
    </source>
</evidence>
<dbReference type="RefSeq" id="WP_282590635.1">
    <property type="nucleotide sequence ID" value="NZ_JAPAAF010000004.1"/>
</dbReference>